<accession>A0A380RW94</accession>
<evidence type="ECO:0000313" key="2">
    <source>
        <dbReference type="EMBL" id="SUQ19277.1"/>
    </source>
</evidence>
<proteinExistence type="predicted"/>
<dbReference type="EMBL" id="UHJL01000001">
    <property type="protein sequence ID" value="SUQ19277.1"/>
    <property type="molecule type" value="Genomic_DNA"/>
</dbReference>
<dbReference type="Gene3D" id="3.30.200.20">
    <property type="entry name" value="Phosphorylase Kinase, domain 1"/>
    <property type="match status" value="1"/>
</dbReference>
<feature type="domain" description="Aminoglycoside phosphotransferase" evidence="1">
    <location>
        <begin position="26"/>
        <end position="261"/>
    </location>
</feature>
<dbReference type="RefSeq" id="WP_088659286.1">
    <property type="nucleotide sequence ID" value="NZ_UHJL01000001.1"/>
</dbReference>
<dbReference type="Proteomes" id="UP000255423">
    <property type="component" value="Unassembled WGS sequence"/>
</dbReference>
<sequence length="340" mass="39648">MQNDIINISPSIHEFLLTHGYTENFTVTPIAGAGSGRRYFRIASDERKSVLQVSAEVNEDFKHFVEYSKTFREYGLPVPRVYCVDENACQVLQEDLGKRSLLDEAFPNDSKVLSGSARILYPEVIDALIQWQNASHQLFSHHTEIWLRRFDFAALKWESDYFTENYLKLHKGITEIPESVRNFYSLVAVSVEAQTKVLMHRDFQSQNIMIRPNSEVAFVDFQGARRGSMFYDIASLLWDPYVSLPLPMIKDFFEYWRSQYRGTRIYTKDDAWEGFVHASLQRLMQALGAYCFLSKVKKIEKFEQYIEPGKAQLRVLFGEFKQIAKATDPEVFKFMDWALQ</sequence>
<name>A0A380RW94_FIBSU</name>
<dbReference type="AlphaFoldDB" id="A0A380RW94"/>
<dbReference type="InterPro" id="IPR002575">
    <property type="entry name" value="Aminoglycoside_PTrfase"/>
</dbReference>
<protein>
    <recommendedName>
        <fullName evidence="1">Aminoglycoside phosphotransferase domain-containing protein</fullName>
    </recommendedName>
</protein>
<reference evidence="2 3" key="1">
    <citation type="submission" date="2017-08" db="EMBL/GenBank/DDBJ databases">
        <authorList>
            <person name="de Groot N.N."/>
        </authorList>
    </citation>
    <scope>NUCLEOTIDE SEQUENCE [LARGE SCALE GENOMIC DNA]</scope>
    <source>
        <strain evidence="2 3">HM2</strain>
    </source>
</reference>
<gene>
    <name evidence="2" type="ORF">SAMN05661053_0507</name>
</gene>
<dbReference type="InterPro" id="IPR011009">
    <property type="entry name" value="Kinase-like_dom_sf"/>
</dbReference>
<evidence type="ECO:0000259" key="1">
    <source>
        <dbReference type="Pfam" id="PF01636"/>
    </source>
</evidence>
<dbReference type="SUPFAM" id="SSF56112">
    <property type="entry name" value="Protein kinase-like (PK-like)"/>
    <property type="match status" value="1"/>
</dbReference>
<dbReference type="Gene3D" id="3.90.1200.10">
    <property type="match status" value="1"/>
</dbReference>
<evidence type="ECO:0000313" key="3">
    <source>
        <dbReference type="Proteomes" id="UP000255423"/>
    </source>
</evidence>
<dbReference type="Pfam" id="PF01636">
    <property type="entry name" value="APH"/>
    <property type="match status" value="1"/>
</dbReference>
<organism evidence="2 3">
    <name type="scientific">Fibrobacter succinogenes</name>
    <name type="common">Bacteroides succinogenes</name>
    <dbReference type="NCBI Taxonomy" id="833"/>
    <lineage>
        <taxon>Bacteria</taxon>
        <taxon>Pseudomonadati</taxon>
        <taxon>Fibrobacterota</taxon>
        <taxon>Fibrobacteria</taxon>
        <taxon>Fibrobacterales</taxon>
        <taxon>Fibrobacteraceae</taxon>
        <taxon>Fibrobacter</taxon>
    </lineage>
</organism>